<keyword evidence="1" id="KW-0732">Signal</keyword>
<keyword evidence="4" id="KW-1185">Reference proteome</keyword>
<reference evidence="3 4" key="1">
    <citation type="submission" date="2019-11" db="EMBL/GenBank/DDBJ databases">
        <title>Description of Pedobacter sp. LMG 31462T.</title>
        <authorList>
            <person name="Carlier A."/>
            <person name="Qi S."/>
            <person name="Vandamme P."/>
        </authorList>
    </citation>
    <scope>NUCLEOTIDE SEQUENCE [LARGE SCALE GENOMIC DNA]</scope>
    <source>
        <strain evidence="3 4">LMG 31462</strain>
    </source>
</reference>
<dbReference type="EMBL" id="WNXC01000006">
    <property type="protein sequence ID" value="MBB2150637.1"/>
    <property type="molecule type" value="Genomic_DNA"/>
</dbReference>
<feature type="signal peptide" evidence="1">
    <location>
        <begin position="1"/>
        <end position="22"/>
    </location>
</feature>
<organism evidence="3 4">
    <name type="scientific">Pedobacter gandavensis</name>
    <dbReference type="NCBI Taxonomy" id="2679963"/>
    <lineage>
        <taxon>Bacteria</taxon>
        <taxon>Pseudomonadati</taxon>
        <taxon>Bacteroidota</taxon>
        <taxon>Sphingobacteriia</taxon>
        <taxon>Sphingobacteriales</taxon>
        <taxon>Sphingobacteriaceae</taxon>
        <taxon>Pedobacter</taxon>
    </lineage>
</organism>
<evidence type="ECO:0000259" key="2">
    <source>
        <dbReference type="Pfam" id="PF19783"/>
    </source>
</evidence>
<proteinExistence type="predicted"/>
<sequence length="305" mass="34142">MMRFFNYGLLLFMLLISMESQAQEMSGLRLKAEYIPMSRYIPKDGAEKTEQKSDMRRLEGAIGIPLSVKVDSLGRPKVWAVTLGGSYAKIKNQNYEVQLFPDELLNASVGLMHLRPLSKSWNMLFMASAGVYTDTKGISSQDILIMGGVIFIKQFNPNLALGVGPVVSNTFGVPMVLPAIFLNWKTNGKFQVMINFPEKVELAFKANEGIKLKAVAEVSSMTADVGRKDKAFLSYLQVISGFQPEFKLNKSLSLQLTAGASLYRSMDFTSRKLKDFFKEKQDENPPHFETTAYGAIGLKWNFGKR</sequence>
<dbReference type="Pfam" id="PF19783">
    <property type="entry name" value="DUF6268"/>
    <property type="match status" value="1"/>
</dbReference>
<dbReference type="InterPro" id="IPR046235">
    <property type="entry name" value="DUF6268"/>
</dbReference>
<feature type="domain" description="DUF6268" evidence="2">
    <location>
        <begin position="21"/>
        <end position="301"/>
    </location>
</feature>
<evidence type="ECO:0000256" key="1">
    <source>
        <dbReference type="SAM" id="SignalP"/>
    </source>
</evidence>
<feature type="chain" id="PRO_5045125908" description="DUF6268 domain-containing protein" evidence="1">
    <location>
        <begin position="23"/>
        <end position="305"/>
    </location>
</feature>
<accession>A0ABR6EZF9</accession>
<name>A0ABR6EZF9_9SPHI</name>
<evidence type="ECO:0000313" key="4">
    <source>
        <dbReference type="Proteomes" id="UP000636110"/>
    </source>
</evidence>
<comment type="caution">
    <text evidence="3">The sequence shown here is derived from an EMBL/GenBank/DDBJ whole genome shotgun (WGS) entry which is preliminary data.</text>
</comment>
<dbReference type="Proteomes" id="UP000636110">
    <property type="component" value="Unassembled WGS sequence"/>
</dbReference>
<protein>
    <recommendedName>
        <fullName evidence="2">DUF6268 domain-containing protein</fullName>
    </recommendedName>
</protein>
<evidence type="ECO:0000313" key="3">
    <source>
        <dbReference type="EMBL" id="MBB2150637.1"/>
    </source>
</evidence>
<gene>
    <name evidence="3" type="ORF">GM920_17190</name>
</gene>
<dbReference type="RefSeq" id="WP_182959755.1">
    <property type="nucleotide sequence ID" value="NZ_WNXC01000006.1"/>
</dbReference>